<dbReference type="Gene3D" id="3.40.30.10">
    <property type="entry name" value="Glutaredoxin"/>
    <property type="match status" value="1"/>
</dbReference>
<dbReference type="EMBL" id="CANTUO010000003">
    <property type="protein sequence ID" value="CAI5758349.1"/>
    <property type="molecule type" value="Genomic_DNA"/>
</dbReference>
<sequence length="285" mass="32574">MFNKIFGKKSDSIIEEQIKDQGFEISTCPETCDACITNFPKSLKFEEDEPLYNSTKPFGLHLLISTGKTDWPHDATGTPNTLSNAIADWASKKKSKLGNIKVTVSSLGSDELLIDDEYINGKMGDVLIMPYFLWIKKVKIEDVAEIFDKLNQYLENHTPVDDIEIPNCSIDNNSSYIFLCSHKTRDKKCGITAPIMKKEMDLYLRELELYRDFGDNRPNGVQVAFLNHIGGHKFAANVIIYNKESMKNIWLALCRPNNVKPIIDECVLQNRVFPNKVRIVQNFNW</sequence>
<evidence type="ECO:0000313" key="2">
    <source>
        <dbReference type="Proteomes" id="UP001152885"/>
    </source>
</evidence>
<comment type="caution">
    <text evidence="1">The sequence shown here is derived from an EMBL/GenBank/DDBJ whole genome shotgun (WGS) entry which is preliminary data.</text>
</comment>
<evidence type="ECO:0008006" key="3">
    <source>
        <dbReference type="Google" id="ProtNLM"/>
    </source>
</evidence>
<reference evidence="1" key="1">
    <citation type="submission" date="2022-12" db="EMBL/GenBank/DDBJ databases">
        <authorList>
            <person name="Brejova B."/>
        </authorList>
    </citation>
    <scope>NUCLEOTIDE SEQUENCE</scope>
</reference>
<dbReference type="OrthoDB" id="10253744at2759"/>
<dbReference type="InterPro" id="IPR036249">
    <property type="entry name" value="Thioredoxin-like_sf"/>
</dbReference>
<dbReference type="Proteomes" id="UP001152885">
    <property type="component" value="Unassembled WGS sequence"/>
</dbReference>
<dbReference type="CDD" id="cd03062">
    <property type="entry name" value="TRX_Fd_Sucrase"/>
    <property type="match status" value="1"/>
</dbReference>
<dbReference type="Pfam" id="PF06999">
    <property type="entry name" value="Suc_Fer-like"/>
    <property type="match status" value="1"/>
</dbReference>
<proteinExistence type="predicted"/>
<protein>
    <recommendedName>
        <fullName evidence="3">Actin patches distal protein 1</fullName>
    </recommendedName>
</protein>
<dbReference type="InterPro" id="IPR009737">
    <property type="entry name" value="Aim32/Apd1-like"/>
</dbReference>
<organism evidence="1 2">
    <name type="scientific">Candida verbasci</name>
    <dbReference type="NCBI Taxonomy" id="1227364"/>
    <lineage>
        <taxon>Eukaryota</taxon>
        <taxon>Fungi</taxon>
        <taxon>Dikarya</taxon>
        <taxon>Ascomycota</taxon>
        <taxon>Saccharomycotina</taxon>
        <taxon>Pichiomycetes</taxon>
        <taxon>Debaryomycetaceae</taxon>
        <taxon>Candida/Lodderomyces clade</taxon>
        <taxon>Candida</taxon>
    </lineage>
</organism>
<dbReference type="PANTHER" id="PTHR31902:SF14">
    <property type="entry name" value="ACTIN PATCHES DISTAL PROTEIN 1"/>
    <property type="match status" value="1"/>
</dbReference>
<dbReference type="SUPFAM" id="SSF52833">
    <property type="entry name" value="Thioredoxin-like"/>
    <property type="match status" value="1"/>
</dbReference>
<dbReference type="AlphaFoldDB" id="A0A9W4TXW4"/>
<gene>
    <name evidence="1" type="ORF">CANVERA_P2862</name>
</gene>
<keyword evidence="2" id="KW-1185">Reference proteome</keyword>
<dbReference type="PANTHER" id="PTHR31902">
    <property type="entry name" value="ACTIN PATCHES DISTAL PROTEIN 1"/>
    <property type="match status" value="1"/>
</dbReference>
<evidence type="ECO:0000313" key="1">
    <source>
        <dbReference type="EMBL" id="CAI5758349.1"/>
    </source>
</evidence>
<accession>A0A9W4TXW4</accession>
<name>A0A9W4TXW4_9ASCO</name>